<protein>
    <submittedName>
        <fullName evidence="2">Uncharacterized protein</fullName>
    </submittedName>
</protein>
<name>A0A8C8RP95_9SAUR</name>
<dbReference type="Proteomes" id="UP000694393">
    <property type="component" value="Unplaced"/>
</dbReference>
<keyword evidence="3" id="KW-1185">Reference proteome</keyword>
<reference evidence="2" key="1">
    <citation type="submission" date="2025-08" db="UniProtKB">
        <authorList>
            <consortium name="Ensembl"/>
        </authorList>
    </citation>
    <scope>IDENTIFICATION</scope>
</reference>
<evidence type="ECO:0000256" key="1">
    <source>
        <dbReference type="SAM" id="MobiDB-lite"/>
    </source>
</evidence>
<feature type="compositionally biased region" description="Basic and acidic residues" evidence="1">
    <location>
        <begin position="201"/>
        <end position="212"/>
    </location>
</feature>
<organism evidence="2 3">
    <name type="scientific">Pelusios castaneus</name>
    <name type="common">West African mud turtle</name>
    <dbReference type="NCBI Taxonomy" id="367368"/>
    <lineage>
        <taxon>Eukaryota</taxon>
        <taxon>Metazoa</taxon>
        <taxon>Chordata</taxon>
        <taxon>Craniata</taxon>
        <taxon>Vertebrata</taxon>
        <taxon>Euteleostomi</taxon>
        <taxon>Archelosauria</taxon>
        <taxon>Testudinata</taxon>
        <taxon>Testudines</taxon>
        <taxon>Pleurodira</taxon>
        <taxon>Pelomedusidae</taxon>
        <taxon>Pelusios</taxon>
    </lineage>
</organism>
<evidence type="ECO:0000313" key="2">
    <source>
        <dbReference type="Ensembl" id="ENSPCEP00000007861.1"/>
    </source>
</evidence>
<proteinExistence type="predicted"/>
<dbReference type="AlphaFoldDB" id="A0A8C8RP95"/>
<evidence type="ECO:0000313" key="3">
    <source>
        <dbReference type="Proteomes" id="UP000694393"/>
    </source>
</evidence>
<feature type="region of interest" description="Disordered" evidence="1">
    <location>
        <begin position="176"/>
        <end position="280"/>
    </location>
</feature>
<dbReference type="Ensembl" id="ENSPCET00000008138.1">
    <property type="protein sequence ID" value="ENSPCEP00000007861.1"/>
    <property type="gene ID" value="ENSPCEG00000006297.1"/>
</dbReference>
<reference evidence="2" key="2">
    <citation type="submission" date="2025-09" db="UniProtKB">
        <authorList>
            <consortium name="Ensembl"/>
        </authorList>
    </citation>
    <scope>IDENTIFICATION</scope>
</reference>
<feature type="compositionally biased region" description="Basic residues" evidence="1">
    <location>
        <begin position="176"/>
        <end position="200"/>
    </location>
</feature>
<accession>A0A8C8RP95</accession>
<sequence length="280" mass="29312">FLKNYSESSGLPGPVPTHLQQLHLHLVADQVGRLPPLAALQVVGGDGGGHLGGVQGPLQPHLLGRQQVGLSRQLLHRPLELGLPEVDVLQAPAQRGGGILLGALGQGGGVGGQALRLVAAALGGIAVGEGLVVAGVVVLVPLLGQVAGAAEAGRGQAARGVRPRVQRRLVHLHGQLGHRHGLRRRLPGQQRHARPRAARPGRREQVRPRLEVRPAACSASSRCPGDGGRPMSERLSWGTLRQGNPRRGGVSIPPLPGRPRQPMRKQTGPGNVLRGRETRA</sequence>